<dbReference type="PANTHER" id="PTHR42721:SF3">
    <property type="entry name" value="BETA-D-XYLOSIDASE 5-RELATED"/>
    <property type="match status" value="1"/>
</dbReference>
<accession>A0ABW3CV82</accession>
<dbReference type="Pfam" id="PF01915">
    <property type="entry name" value="Glyco_hydro_3_C"/>
    <property type="match status" value="1"/>
</dbReference>
<dbReference type="GO" id="GO:0016787">
    <property type="term" value="F:hydrolase activity"/>
    <property type="evidence" value="ECO:0007669"/>
    <property type="project" value="UniProtKB-KW"/>
</dbReference>
<dbReference type="Gene3D" id="3.20.20.300">
    <property type="entry name" value="Glycoside hydrolase, family 3, N-terminal domain"/>
    <property type="match status" value="1"/>
</dbReference>
<comment type="similarity">
    <text evidence="1">Belongs to the glycosyl hydrolase 3 family.</text>
</comment>
<dbReference type="EMBL" id="JBHTJH010000004">
    <property type="protein sequence ID" value="MFD0861621.1"/>
    <property type="molecule type" value="Genomic_DNA"/>
</dbReference>
<dbReference type="InterPro" id="IPR036962">
    <property type="entry name" value="Glyco_hydro_3_N_sf"/>
</dbReference>
<keyword evidence="2" id="KW-0732">Signal</keyword>
<comment type="caution">
    <text evidence="5">The sequence shown here is derived from an EMBL/GenBank/DDBJ whole genome shotgun (WGS) entry which is preliminary data.</text>
</comment>
<dbReference type="Gene3D" id="3.40.50.1700">
    <property type="entry name" value="Glycoside hydrolase family 3 C-terminal domain"/>
    <property type="match status" value="1"/>
</dbReference>
<protein>
    <submittedName>
        <fullName evidence="5">Glycoside hydrolase family 3 N-terminal domain-containing protein</fullName>
    </submittedName>
</protein>
<dbReference type="RefSeq" id="WP_386404978.1">
    <property type="nucleotide sequence ID" value="NZ_JBHTJH010000004.1"/>
</dbReference>
<dbReference type="SMART" id="SM01217">
    <property type="entry name" value="Fn3_like"/>
    <property type="match status" value="1"/>
</dbReference>
<evidence type="ECO:0000256" key="3">
    <source>
        <dbReference type="ARBA" id="ARBA00022801"/>
    </source>
</evidence>
<dbReference type="Gene3D" id="2.60.40.10">
    <property type="entry name" value="Immunoglobulins"/>
    <property type="match status" value="1"/>
</dbReference>
<dbReference type="SUPFAM" id="SSF52279">
    <property type="entry name" value="Beta-D-glucan exohydrolase, C-terminal domain"/>
    <property type="match status" value="1"/>
</dbReference>
<dbReference type="InterPro" id="IPR036881">
    <property type="entry name" value="Glyco_hydro_3_C_sf"/>
</dbReference>
<evidence type="ECO:0000313" key="5">
    <source>
        <dbReference type="EMBL" id="MFD0861621.1"/>
    </source>
</evidence>
<evidence type="ECO:0000256" key="2">
    <source>
        <dbReference type="ARBA" id="ARBA00022729"/>
    </source>
</evidence>
<evidence type="ECO:0000256" key="1">
    <source>
        <dbReference type="ARBA" id="ARBA00005336"/>
    </source>
</evidence>
<evidence type="ECO:0000313" key="6">
    <source>
        <dbReference type="Proteomes" id="UP001596978"/>
    </source>
</evidence>
<name>A0ABW3CV82_9FLAO</name>
<dbReference type="InterPro" id="IPR013783">
    <property type="entry name" value="Ig-like_fold"/>
</dbReference>
<dbReference type="Proteomes" id="UP001596978">
    <property type="component" value="Unassembled WGS sequence"/>
</dbReference>
<keyword evidence="6" id="KW-1185">Reference proteome</keyword>
<dbReference type="Pfam" id="PF14310">
    <property type="entry name" value="Fn3-like"/>
    <property type="match status" value="1"/>
</dbReference>
<proteinExistence type="inferred from homology"/>
<organism evidence="5 6">
    <name type="scientific">Sungkyunkwania multivorans</name>
    <dbReference type="NCBI Taxonomy" id="1173618"/>
    <lineage>
        <taxon>Bacteria</taxon>
        <taxon>Pseudomonadati</taxon>
        <taxon>Bacteroidota</taxon>
        <taxon>Flavobacteriia</taxon>
        <taxon>Flavobacteriales</taxon>
        <taxon>Flavobacteriaceae</taxon>
        <taxon>Sungkyunkwania</taxon>
    </lineage>
</organism>
<dbReference type="InterPro" id="IPR001764">
    <property type="entry name" value="Glyco_hydro_3_N"/>
</dbReference>
<evidence type="ECO:0000259" key="4">
    <source>
        <dbReference type="SMART" id="SM01217"/>
    </source>
</evidence>
<dbReference type="SUPFAM" id="SSF51445">
    <property type="entry name" value="(Trans)glycosidases"/>
    <property type="match status" value="1"/>
</dbReference>
<dbReference type="InterPro" id="IPR026891">
    <property type="entry name" value="Fn3-like"/>
</dbReference>
<dbReference type="InterPro" id="IPR044993">
    <property type="entry name" value="BXL"/>
</dbReference>
<dbReference type="InterPro" id="IPR017853">
    <property type="entry name" value="GH"/>
</dbReference>
<sequence>MNSFFKPMMSRVVIFICTVSMTVFLNCERSTLATNDYKNTSLSIEERVEALLPLMSIEEKVAQMRIFHANIGVEADQEGNLKLSDRVVEKLKLGIAGIKNPGEHLDPVAAAKLNNQLQNYIIQNNRWGIPALFVTESYNGVDAAGCTKFGRPITSAASFNPALIHRMWDVVGREARLRGMHMCHSPEADIVRDPRFGRMSEAFGEDTYLTTEMVVSAIKGVQGDYDGLGNGTHIGAVVKHFAGYGQVLGGSNFAAVEISPRTLVDEIFPPFEAAVKEAKTLGVMASHGDLNGIASHGNPDLLTRVLREEWGFEGYVVSDANDIGRLFYFMKVAESPEAAALMGLRAGIDIDLYAEDAYAYLPEMAKEDPEIEKLIDRSVRRVLRIKFILGLFDDPFIDIAEVENGIRHPSSLSLAKEADLESIILLKNEQNILPLNKSKINSIALLGPILDNDTKDAFESVAGSNIKFIDEKGFQLTDEDDRVPNLLERDGKALDKMVAIAKNTDVAILFLGGDEHTSKEAYFNSALGDRATIEPLGAQNELIQRVKALGKPVVVVLKHRRTLSINVISELADSILDVWDLSEFGNESVARIIFGEVAPSGKSPVTIPRSIGQLPFHYSMKEINYKKGYLFLEDGPLYPFGHGLSYTTFEYSNLKLSSDQIISDGEITVSVTVKNTGKTKAKEVVQLYIKDDIGSVTRPDKELKAFEKIELQAGERKEVSFKITPEMLLFTGVNMEKALEAGDYTILVGTSSKEGITAKFKLNK</sequence>
<gene>
    <name evidence="5" type="ORF">ACFQ1M_05345</name>
</gene>
<reference evidence="6" key="1">
    <citation type="journal article" date="2019" name="Int. J. Syst. Evol. Microbiol.">
        <title>The Global Catalogue of Microorganisms (GCM) 10K type strain sequencing project: providing services to taxonomists for standard genome sequencing and annotation.</title>
        <authorList>
            <consortium name="The Broad Institute Genomics Platform"/>
            <consortium name="The Broad Institute Genome Sequencing Center for Infectious Disease"/>
            <person name="Wu L."/>
            <person name="Ma J."/>
        </authorList>
    </citation>
    <scope>NUCLEOTIDE SEQUENCE [LARGE SCALE GENOMIC DNA]</scope>
    <source>
        <strain evidence="6">CCUG 62952</strain>
    </source>
</reference>
<dbReference type="PANTHER" id="PTHR42721">
    <property type="entry name" value="SUGAR HYDROLASE-RELATED"/>
    <property type="match status" value="1"/>
</dbReference>
<dbReference type="PRINTS" id="PR00133">
    <property type="entry name" value="GLHYDRLASE3"/>
</dbReference>
<dbReference type="InterPro" id="IPR002772">
    <property type="entry name" value="Glyco_hydro_3_C"/>
</dbReference>
<dbReference type="Pfam" id="PF00933">
    <property type="entry name" value="Glyco_hydro_3"/>
    <property type="match status" value="1"/>
</dbReference>
<keyword evidence="3 5" id="KW-0378">Hydrolase</keyword>
<feature type="domain" description="Fibronectin type III-like" evidence="4">
    <location>
        <begin position="683"/>
        <end position="752"/>
    </location>
</feature>